<dbReference type="RefSeq" id="WP_015745712.1">
    <property type="nucleotide sequence ID" value="NC_013235.1"/>
</dbReference>
<dbReference type="HOGENOM" id="CLU_983315_0_0_11"/>
<evidence type="ECO:0000313" key="3">
    <source>
        <dbReference type="Proteomes" id="UP000002218"/>
    </source>
</evidence>
<name>C8X623_NAKMY</name>
<sequence>MELPVAPAPRDRVRPATRALCAFVTPFLLVGFVLLYFWSSAEDTGRLFAWRISPDFTAMMLASAYLGGAYYFARALYADRWHRIAGGFLPVTLFASLLGVATIVHWDRFVHGNVAFWIWTGLYVSAPILVLLAWWFNRAESVPVAPDELLLSGAEAGTIAAVGILACLVALVLFVAPGWAATVWPWSLTPLTARVVGAIFALGFAGIEVLADRRWDSARLLVQVALIMLGLMGVAALRSLSDFDPQRPLSWLMGIGMPATTVALVGLYVVHERRAGPGPVERRGPDARPVD</sequence>
<keyword evidence="1" id="KW-1133">Transmembrane helix</keyword>
<protein>
    <submittedName>
        <fullName evidence="2">Uncharacterized protein</fullName>
    </submittedName>
</protein>
<feature type="transmembrane region" description="Helical" evidence="1">
    <location>
        <begin position="20"/>
        <end position="38"/>
    </location>
</feature>
<feature type="transmembrane region" description="Helical" evidence="1">
    <location>
        <begin position="116"/>
        <end position="136"/>
    </location>
</feature>
<keyword evidence="1" id="KW-0812">Transmembrane</keyword>
<dbReference type="InParanoid" id="C8X623"/>
<keyword evidence="3" id="KW-1185">Reference proteome</keyword>
<feature type="transmembrane region" description="Helical" evidence="1">
    <location>
        <begin position="58"/>
        <end position="77"/>
    </location>
</feature>
<feature type="transmembrane region" description="Helical" evidence="1">
    <location>
        <begin position="218"/>
        <end position="237"/>
    </location>
</feature>
<feature type="transmembrane region" description="Helical" evidence="1">
    <location>
        <begin position="84"/>
        <end position="104"/>
    </location>
</feature>
<feature type="transmembrane region" description="Helical" evidence="1">
    <location>
        <begin position="191"/>
        <end position="211"/>
    </location>
</feature>
<evidence type="ECO:0000256" key="1">
    <source>
        <dbReference type="SAM" id="Phobius"/>
    </source>
</evidence>
<dbReference type="Proteomes" id="UP000002218">
    <property type="component" value="Chromosome"/>
</dbReference>
<proteinExistence type="predicted"/>
<dbReference type="EMBL" id="CP001737">
    <property type="protein sequence ID" value="ACV76794.1"/>
    <property type="molecule type" value="Genomic_DNA"/>
</dbReference>
<reference evidence="2 3" key="2">
    <citation type="journal article" date="2010" name="Stand. Genomic Sci.">
        <title>Complete genome sequence of Nakamurella multipartita type strain (Y-104).</title>
        <authorList>
            <person name="Tice H."/>
            <person name="Mayilraj S."/>
            <person name="Sims D."/>
            <person name="Lapidus A."/>
            <person name="Nolan M."/>
            <person name="Lucas S."/>
            <person name="Glavina Del Rio T."/>
            <person name="Copeland A."/>
            <person name="Cheng J.F."/>
            <person name="Meincke L."/>
            <person name="Bruce D."/>
            <person name="Goodwin L."/>
            <person name="Pitluck S."/>
            <person name="Ivanova N."/>
            <person name="Mavromatis K."/>
            <person name="Ovchinnikova G."/>
            <person name="Pati A."/>
            <person name="Chen A."/>
            <person name="Palaniappan K."/>
            <person name="Land M."/>
            <person name="Hauser L."/>
            <person name="Chang Y.J."/>
            <person name="Jeffries C.D."/>
            <person name="Detter J.C."/>
            <person name="Brettin T."/>
            <person name="Rohde M."/>
            <person name="Goker M."/>
            <person name="Bristow J."/>
            <person name="Eisen J.A."/>
            <person name="Markowitz V."/>
            <person name="Hugenholtz P."/>
            <person name="Kyrpides N.C."/>
            <person name="Klenk H.P."/>
            <person name="Chen F."/>
        </authorList>
    </citation>
    <scope>NUCLEOTIDE SEQUENCE [LARGE SCALE GENOMIC DNA]</scope>
    <source>
        <strain evidence="3">ATCC 700099 / DSM 44233 / CIP 104796 / JCM 9543 / NBRC 105858 / Y-104</strain>
    </source>
</reference>
<evidence type="ECO:0000313" key="2">
    <source>
        <dbReference type="EMBL" id="ACV76794.1"/>
    </source>
</evidence>
<gene>
    <name evidence="2" type="ordered locus">Namu_0365</name>
</gene>
<feature type="transmembrane region" description="Helical" evidence="1">
    <location>
        <begin position="249"/>
        <end position="270"/>
    </location>
</feature>
<organism evidence="2 3">
    <name type="scientific">Nakamurella multipartita (strain ATCC 700099 / DSM 44233 / CIP 104796 / JCM 9543 / NBRC 105858 / Y-104)</name>
    <name type="common">Microsphaera multipartita</name>
    <dbReference type="NCBI Taxonomy" id="479431"/>
    <lineage>
        <taxon>Bacteria</taxon>
        <taxon>Bacillati</taxon>
        <taxon>Actinomycetota</taxon>
        <taxon>Actinomycetes</taxon>
        <taxon>Nakamurellales</taxon>
        <taxon>Nakamurellaceae</taxon>
        <taxon>Nakamurella</taxon>
    </lineage>
</organism>
<feature type="transmembrane region" description="Helical" evidence="1">
    <location>
        <begin position="157"/>
        <end position="179"/>
    </location>
</feature>
<dbReference type="AlphaFoldDB" id="C8X623"/>
<dbReference type="eggNOG" id="ENOG5030K75">
    <property type="taxonomic scope" value="Bacteria"/>
</dbReference>
<reference evidence="3" key="1">
    <citation type="submission" date="2009-09" db="EMBL/GenBank/DDBJ databases">
        <title>The complete genome of Nakamurella multipartita DSM 44233.</title>
        <authorList>
            <consortium name="US DOE Joint Genome Institute (JGI-PGF)"/>
            <person name="Lucas S."/>
            <person name="Copeland A."/>
            <person name="Lapidus A."/>
            <person name="Glavina del Rio T."/>
            <person name="Dalin E."/>
            <person name="Tice H."/>
            <person name="Bruce D."/>
            <person name="Goodwin L."/>
            <person name="Pitluck S."/>
            <person name="Kyrpides N."/>
            <person name="Mavromatis K."/>
            <person name="Ivanova N."/>
            <person name="Ovchinnikova G."/>
            <person name="Sims D."/>
            <person name="Meincke L."/>
            <person name="Brettin T."/>
            <person name="Detter J.C."/>
            <person name="Han C."/>
            <person name="Larimer F."/>
            <person name="Land M."/>
            <person name="Hauser L."/>
            <person name="Markowitz V."/>
            <person name="Cheng J.-F."/>
            <person name="Hugenholtz P."/>
            <person name="Woyke T."/>
            <person name="Wu D."/>
            <person name="Klenk H.-P."/>
            <person name="Eisen J.A."/>
        </authorList>
    </citation>
    <scope>NUCLEOTIDE SEQUENCE [LARGE SCALE GENOMIC DNA]</scope>
    <source>
        <strain evidence="3">ATCC 700099 / DSM 44233 / CIP 104796 / JCM 9543 / NBRC 105858 / Y-104</strain>
    </source>
</reference>
<dbReference type="KEGG" id="nml:Namu_0365"/>
<keyword evidence="1" id="KW-0472">Membrane</keyword>
<dbReference type="OrthoDB" id="3078421at2"/>
<accession>C8X623</accession>